<feature type="region of interest" description="Disordered" evidence="2">
    <location>
        <begin position="1"/>
        <end position="86"/>
    </location>
</feature>
<feature type="compositionally biased region" description="Acidic residues" evidence="2">
    <location>
        <begin position="181"/>
        <end position="190"/>
    </location>
</feature>
<evidence type="ECO:0000256" key="2">
    <source>
        <dbReference type="SAM" id="MobiDB-lite"/>
    </source>
</evidence>
<keyword evidence="4" id="KW-1185">Reference proteome</keyword>
<feature type="region of interest" description="Disordered" evidence="2">
    <location>
        <begin position="135"/>
        <end position="192"/>
    </location>
</feature>
<evidence type="ECO:0000313" key="4">
    <source>
        <dbReference type="Proteomes" id="UP001497392"/>
    </source>
</evidence>
<evidence type="ECO:0000313" key="3">
    <source>
        <dbReference type="EMBL" id="CAL5227594.1"/>
    </source>
</evidence>
<protein>
    <submittedName>
        <fullName evidence="3">G10594 protein</fullName>
    </submittedName>
</protein>
<reference evidence="3 4" key="1">
    <citation type="submission" date="2024-06" db="EMBL/GenBank/DDBJ databases">
        <authorList>
            <person name="Kraege A."/>
            <person name="Thomma B."/>
        </authorList>
    </citation>
    <scope>NUCLEOTIDE SEQUENCE [LARGE SCALE GENOMIC DNA]</scope>
</reference>
<organism evidence="3 4">
    <name type="scientific">Coccomyxa viridis</name>
    <dbReference type="NCBI Taxonomy" id="1274662"/>
    <lineage>
        <taxon>Eukaryota</taxon>
        <taxon>Viridiplantae</taxon>
        <taxon>Chlorophyta</taxon>
        <taxon>core chlorophytes</taxon>
        <taxon>Trebouxiophyceae</taxon>
        <taxon>Trebouxiophyceae incertae sedis</taxon>
        <taxon>Coccomyxaceae</taxon>
        <taxon>Coccomyxa</taxon>
    </lineage>
</organism>
<evidence type="ECO:0000256" key="1">
    <source>
        <dbReference type="SAM" id="Coils"/>
    </source>
</evidence>
<keyword evidence="1" id="KW-0175">Coiled coil</keyword>
<accession>A0ABP1G5P8</accession>
<dbReference type="Proteomes" id="UP001497392">
    <property type="component" value="Unassembled WGS sequence"/>
</dbReference>
<gene>
    <name evidence="3" type="primary">g10594</name>
    <name evidence="3" type="ORF">VP750_LOCUS9500</name>
</gene>
<feature type="compositionally biased region" description="Basic residues" evidence="2">
    <location>
        <begin position="61"/>
        <end position="77"/>
    </location>
</feature>
<comment type="caution">
    <text evidence="3">The sequence shown here is derived from an EMBL/GenBank/DDBJ whole genome shotgun (WGS) entry which is preliminary data.</text>
</comment>
<dbReference type="EMBL" id="CAXHTA020000017">
    <property type="protein sequence ID" value="CAL5227594.1"/>
    <property type="molecule type" value="Genomic_DNA"/>
</dbReference>
<name>A0ABP1G5P8_9CHLO</name>
<feature type="region of interest" description="Disordered" evidence="2">
    <location>
        <begin position="228"/>
        <end position="254"/>
    </location>
</feature>
<proteinExistence type="predicted"/>
<sequence length="254" mass="27839">MMQGQVDHGPVATAGPRAVPFPPAFSLSQSQHYGAPLRPLEPPPQGFAPLYPHSRPDGKRNRPRKSKNAQGRGRRSSKNAALKPGFDAMLKANRQQTKKHFQRLAETPRNLSHGAPVDVSHLAISEALKPGGGHFPDVFSPASTPASTRHNRDPDNDINFFGTNIGLVQDYSSESATDAAGSDEEEEEEAGAVRDAAYVFSLEQENDSLKQINLDLREELSLLRQQLEERRPSGEAAVPESCQEAMIEEEERPC</sequence>
<feature type="coiled-coil region" evidence="1">
    <location>
        <begin position="199"/>
        <end position="226"/>
    </location>
</feature>